<dbReference type="PATRIC" id="fig|1423742.4.peg.613"/>
<dbReference type="InterPro" id="IPR012337">
    <property type="entry name" value="RNaseH-like_sf"/>
</dbReference>
<dbReference type="NCBIfam" id="NF033516">
    <property type="entry name" value="transpos_IS3"/>
    <property type="match status" value="1"/>
</dbReference>
<evidence type="ECO:0000256" key="1">
    <source>
        <dbReference type="ARBA" id="ARBA00002286"/>
    </source>
</evidence>
<name>A0A0R1USM2_9LACO</name>
<organism evidence="3 4">
    <name type="scientific">Limosilactobacillus equigenerosi DSM 18793 = JCM 14505</name>
    <dbReference type="NCBI Taxonomy" id="1423742"/>
    <lineage>
        <taxon>Bacteria</taxon>
        <taxon>Bacillati</taxon>
        <taxon>Bacillota</taxon>
        <taxon>Bacilli</taxon>
        <taxon>Lactobacillales</taxon>
        <taxon>Lactobacillaceae</taxon>
        <taxon>Limosilactobacillus</taxon>
    </lineage>
</organism>
<dbReference type="SUPFAM" id="SSF53098">
    <property type="entry name" value="Ribonuclease H-like"/>
    <property type="match status" value="1"/>
</dbReference>
<dbReference type="InterPro" id="IPR025948">
    <property type="entry name" value="HTH-like_dom"/>
</dbReference>
<comment type="caution">
    <text evidence="3">The sequence shown here is derived from an EMBL/GenBank/DDBJ whole genome shotgun (WGS) entry which is preliminary data.</text>
</comment>
<dbReference type="InterPro" id="IPR036397">
    <property type="entry name" value="RNaseH_sf"/>
</dbReference>
<dbReference type="AlphaFoldDB" id="A0A0R1USM2"/>
<accession>A0A0R1USM2</accession>
<evidence type="ECO:0000313" key="3">
    <source>
        <dbReference type="EMBL" id="KRL96150.1"/>
    </source>
</evidence>
<dbReference type="Gene3D" id="3.30.420.10">
    <property type="entry name" value="Ribonuclease H-like superfamily/Ribonuclease H"/>
    <property type="match status" value="1"/>
</dbReference>
<dbReference type="EMBL" id="AZGC01000013">
    <property type="protein sequence ID" value="KRL96150.1"/>
    <property type="molecule type" value="Genomic_DNA"/>
</dbReference>
<dbReference type="Pfam" id="PF00665">
    <property type="entry name" value="rve"/>
    <property type="match status" value="1"/>
</dbReference>
<proteinExistence type="predicted"/>
<dbReference type="InterPro" id="IPR001584">
    <property type="entry name" value="Integrase_cat-core"/>
</dbReference>
<dbReference type="InterPro" id="IPR048020">
    <property type="entry name" value="Transpos_IS3"/>
</dbReference>
<dbReference type="GO" id="GO:0015074">
    <property type="term" value="P:DNA integration"/>
    <property type="evidence" value="ECO:0007669"/>
    <property type="project" value="InterPro"/>
</dbReference>
<dbReference type="PROSITE" id="PS50994">
    <property type="entry name" value="INTEGRASE"/>
    <property type="match status" value="1"/>
</dbReference>
<reference evidence="3 4" key="1">
    <citation type="journal article" date="2015" name="Genome Announc.">
        <title>Expanding the biotechnology potential of lactobacilli through comparative genomics of 213 strains and associated genera.</title>
        <authorList>
            <person name="Sun Z."/>
            <person name="Harris H.M."/>
            <person name="McCann A."/>
            <person name="Guo C."/>
            <person name="Argimon S."/>
            <person name="Zhang W."/>
            <person name="Yang X."/>
            <person name="Jeffery I.B."/>
            <person name="Cooney J.C."/>
            <person name="Kagawa T.F."/>
            <person name="Liu W."/>
            <person name="Song Y."/>
            <person name="Salvetti E."/>
            <person name="Wrobel A."/>
            <person name="Rasinkangas P."/>
            <person name="Parkhill J."/>
            <person name="Rea M.C."/>
            <person name="O'Sullivan O."/>
            <person name="Ritari J."/>
            <person name="Douillard F.P."/>
            <person name="Paul Ross R."/>
            <person name="Yang R."/>
            <person name="Briner A.E."/>
            <person name="Felis G.E."/>
            <person name="de Vos W.M."/>
            <person name="Barrangou R."/>
            <person name="Klaenhammer T.R."/>
            <person name="Caufield P.W."/>
            <person name="Cui Y."/>
            <person name="Zhang H."/>
            <person name="O'Toole P.W."/>
        </authorList>
    </citation>
    <scope>NUCLEOTIDE SEQUENCE [LARGE SCALE GENOMIC DNA]</scope>
    <source>
        <strain evidence="3 4">DSM 18793</strain>
    </source>
</reference>
<keyword evidence="4" id="KW-1185">Reference proteome</keyword>
<dbReference type="RefSeq" id="WP_225352216.1">
    <property type="nucleotide sequence ID" value="NZ_AZGC01000013.1"/>
</dbReference>
<protein>
    <submittedName>
        <fullName evidence="3">Transposase</fullName>
    </submittedName>
</protein>
<dbReference type="PANTHER" id="PTHR46889">
    <property type="entry name" value="TRANSPOSASE INSF FOR INSERTION SEQUENCE IS3B-RELATED"/>
    <property type="match status" value="1"/>
</dbReference>
<dbReference type="PANTHER" id="PTHR46889:SF4">
    <property type="entry name" value="TRANSPOSASE INSO FOR INSERTION SEQUENCE ELEMENT IS911B-RELATED"/>
    <property type="match status" value="1"/>
</dbReference>
<dbReference type="GO" id="GO:0003676">
    <property type="term" value="F:nucleic acid binding"/>
    <property type="evidence" value="ECO:0007669"/>
    <property type="project" value="InterPro"/>
</dbReference>
<gene>
    <name evidence="3" type="ORF">FC21_GL000591</name>
</gene>
<evidence type="ECO:0000313" key="4">
    <source>
        <dbReference type="Proteomes" id="UP000051084"/>
    </source>
</evidence>
<dbReference type="InterPro" id="IPR050900">
    <property type="entry name" value="Transposase_IS3/IS150/IS904"/>
</dbReference>
<comment type="function">
    <text evidence="1">Involved in the transposition of the insertion sequence.</text>
</comment>
<feature type="domain" description="Integrase catalytic" evidence="2">
    <location>
        <begin position="105"/>
        <end position="218"/>
    </location>
</feature>
<dbReference type="Proteomes" id="UP000051084">
    <property type="component" value="Unassembled WGS sequence"/>
</dbReference>
<dbReference type="Pfam" id="PF13276">
    <property type="entry name" value="HTH_21"/>
    <property type="match status" value="1"/>
</dbReference>
<sequence>MIKNLDLSRLNYYDTIRRPILESKNQKQVIKNEILRIWKKFRCVYGAPKITQELRKAGYNISVRTVGLYIRELGIKTIYIKPWVATTQNSNYSSKLINLLDEQFNPDAPNAAWCIDTTYISTRKGFVYPTSIMDLFSRKIIAWDLSDNLEVSNVVSLIGRAKRRRNVTRPLIMHSDRGSQFTSTAYMAATCGFTLSYSKKDYPWDNACIESFHALIKR</sequence>
<evidence type="ECO:0000259" key="2">
    <source>
        <dbReference type="PROSITE" id="PS50994"/>
    </source>
</evidence>